<dbReference type="AlphaFoldDB" id="A0AAV3P0T6"/>
<protein>
    <submittedName>
        <fullName evidence="2">Uncharacterized protein</fullName>
    </submittedName>
</protein>
<reference evidence="2 3" key="1">
    <citation type="submission" date="2024-01" db="EMBL/GenBank/DDBJ databases">
        <title>The complete chloroplast genome sequence of Lithospermum erythrorhizon: insights into the phylogenetic relationship among Boraginaceae species and the maternal lineages of purple gromwells.</title>
        <authorList>
            <person name="Okada T."/>
            <person name="Watanabe K."/>
        </authorList>
    </citation>
    <scope>NUCLEOTIDE SEQUENCE [LARGE SCALE GENOMIC DNA]</scope>
</reference>
<dbReference type="Proteomes" id="UP001454036">
    <property type="component" value="Unassembled WGS sequence"/>
</dbReference>
<sequence length="127" mass="14276">MTLLELIWYPELIDLGEDMKLNTQKKPGVSTRSQCAHVSLDERGAQAVPKKEPKKTTKPPRIAPTQPAMTHSDGPLPSPGFLDPGNIVRQDKEEVPHRVGPRQNPPHEGCYECECHCQFWCEAFVFS</sequence>
<dbReference type="EMBL" id="BAABME010015915">
    <property type="protein sequence ID" value="GAA0143622.1"/>
    <property type="molecule type" value="Genomic_DNA"/>
</dbReference>
<feature type="compositionally biased region" description="Basic and acidic residues" evidence="1">
    <location>
        <begin position="40"/>
        <end position="55"/>
    </location>
</feature>
<evidence type="ECO:0000256" key="1">
    <source>
        <dbReference type="SAM" id="MobiDB-lite"/>
    </source>
</evidence>
<proteinExistence type="predicted"/>
<feature type="region of interest" description="Disordered" evidence="1">
    <location>
        <begin position="40"/>
        <end position="87"/>
    </location>
</feature>
<evidence type="ECO:0000313" key="2">
    <source>
        <dbReference type="EMBL" id="GAA0143622.1"/>
    </source>
</evidence>
<accession>A0AAV3P0T6</accession>
<keyword evidence="3" id="KW-1185">Reference proteome</keyword>
<evidence type="ECO:0000313" key="3">
    <source>
        <dbReference type="Proteomes" id="UP001454036"/>
    </source>
</evidence>
<gene>
    <name evidence="2" type="ORF">LIER_35774</name>
</gene>
<comment type="caution">
    <text evidence="2">The sequence shown here is derived from an EMBL/GenBank/DDBJ whole genome shotgun (WGS) entry which is preliminary data.</text>
</comment>
<organism evidence="2 3">
    <name type="scientific">Lithospermum erythrorhizon</name>
    <name type="common">Purple gromwell</name>
    <name type="synonym">Lithospermum officinale var. erythrorhizon</name>
    <dbReference type="NCBI Taxonomy" id="34254"/>
    <lineage>
        <taxon>Eukaryota</taxon>
        <taxon>Viridiplantae</taxon>
        <taxon>Streptophyta</taxon>
        <taxon>Embryophyta</taxon>
        <taxon>Tracheophyta</taxon>
        <taxon>Spermatophyta</taxon>
        <taxon>Magnoliopsida</taxon>
        <taxon>eudicotyledons</taxon>
        <taxon>Gunneridae</taxon>
        <taxon>Pentapetalae</taxon>
        <taxon>asterids</taxon>
        <taxon>lamiids</taxon>
        <taxon>Boraginales</taxon>
        <taxon>Boraginaceae</taxon>
        <taxon>Boraginoideae</taxon>
        <taxon>Lithospermeae</taxon>
        <taxon>Lithospermum</taxon>
    </lineage>
</organism>
<name>A0AAV3P0T6_LITER</name>